<feature type="transmembrane region" description="Helical" evidence="1">
    <location>
        <begin position="266"/>
        <end position="285"/>
    </location>
</feature>
<feature type="transmembrane region" description="Helical" evidence="1">
    <location>
        <begin position="234"/>
        <end position="254"/>
    </location>
</feature>
<feature type="transmembrane region" description="Helical" evidence="1">
    <location>
        <begin position="370"/>
        <end position="390"/>
    </location>
</feature>
<dbReference type="EMBL" id="KB096222">
    <property type="protein sequence ID" value="ESO07141.1"/>
    <property type="molecule type" value="Genomic_DNA"/>
</dbReference>
<reference evidence="3" key="3">
    <citation type="submission" date="2015-06" db="UniProtKB">
        <authorList>
            <consortium name="EnsemblMetazoa"/>
        </authorList>
    </citation>
    <scope>IDENTIFICATION</scope>
</reference>
<dbReference type="eggNOG" id="ENOG502QWS6">
    <property type="taxonomic scope" value="Eukaryota"/>
</dbReference>
<evidence type="ECO:0000256" key="1">
    <source>
        <dbReference type="SAM" id="Phobius"/>
    </source>
</evidence>
<sequence>MGLLNKNVSITSFVESWATLTPFKTVDVKLPDEVAGKHHFETVAELMFDMANRYNLEKIKENIVTREKDDQTIPPELQDHLAELKSSIILQRSESSQILHQTRKTLDDMAALIKSQSPKFEYTLPQLIEGILTDIGVMNYKWLMTTNSKLWQVTCIVSSEECDLLLKVFENIGFLNLPLVNLHLINVSYTSGTELDKFDDSKNDVDEKIDFINSIKARITVAEVINCVKKNAKITFDFFVLISIASIIATLGLLDNNTVCLVASMLISPMMGPILAFTFGSTIRSKDLILLGVRNELVCLLLCVFYGFTIGTVMAVINLNGAKWGHATSWPTPEMSVRGLGHTLGVGVLIALASGMGVCLSLLGGNISTMVGVAISASLLPPTVNSGLLWGHTFSWLIASPARDANSTVAQPLKCVPLLNNAYQFQYSCKLALDMFALGLLSFGLAFLNICCIYLSGIIMLKIKEVAPKQLLSSANRSFFKNQVPMIRKKMANKTIADEDFTQFAKAFTDQYNNLQTEREKIAFVEKWQEVVKNLESDPVYREAMTHMPLQFTKMFQAGFYKRNSSGNLNSFISKNWNPWFKSP</sequence>
<evidence type="ECO:0000313" key="3">
    <source>
        <dbReference type="EnsemblMetazoa" id="HelroP191072"/>
    </source>
</evidence>
<proteinExistence type="predicted"/>
<evidence type="ECO:0000313" key="2">
    <source>
        <dbReference type="EMBL" id="ESO07141.1"/>
    </source>
</evidence>
<keyword evidence="4" id="KW-1185">Reference proteome</keyword>
<dbReference type="RefSeq" id="XP_009014519.1">
    <property type="nucleotide sequence ID" value="XM_009016271.1"/>
</dbReference>
<dbReference type="OrthoDB" id="543859at2759"/>
<feature type="transmembrane region" description="Helical" evidence="1">
    <location>
        <begin position="297"/>
        <end position="319"/>
    </location>
</feature>
<dbReference type="EnsemblMetazoa" id="HelroT191072">
    <property type="protein sequence ID" value="HelroP191072"/>
    <property type="gene ID" value="HelroG191072"/>
</dbReference>
<accession>T1FSK2</accession>
<feature type="transmembrane region" description="Helical" evidence="1">
    <location>
        <begin position="435"/>
        <end position="461"/>
    </location>
</feature>
<dbReference type="OMA" id="ASEFHTI"/>
<keyword evidence="1" id="KW-0812">Transmembrane</keyword>
<dbReference type="Pfam" id="PF04087">
    <property type="entry name" value="DUF389"/>
    <property type="match status" value="1"/>
</dbReference>
<dbReference type="HOGENOM" id="CLU_467164_0_0_1"/>
<reference evidence="4" key="1">
    <citation type="submission" date="2012-12" db="EMBL/GenBank/DDBJ databases">
        <authorList>
            <person name="Hellsten U."/>
            <person name="Grimwood J."/>
            <person name="Chapman J.A."/>
            <person name="Shapiro H."/>
            <person name="Aerts A."/>
            <person name="Otillar R.P."/>
            <person name="Terry A.Y."/>
            <person name="Boore J.L."/>
            <person name="Simakov O."/>
            <person name="Marletaz F."/>
            <person name="Cho S.-J."/>
            <person name="Edsinger-Gonzales E."/>
            <person name="Havlak P."/>
            <person name="Kuo D.-H."/>
            <person name="Larsson T."/>
            <person name="Lv J."/>
            <person name="Arendt D."/>
            <person name="Savage R."/>
            <person name="Osoegawa K."/>
            <person name="de Jong P."/>
            <person name="Lindberg D.R."/>
            <person name="Seaver E.C."/>
            <person name="Weisblat D.A."/>
            <person name="Putnam N.H."/>
            <person name="Grigoriev I.V."/>
            <person name="Rokhsar D.S."/>
        </authorList>
    </citation>
    <scope>NUCLEOTIDE SEQUENCE</scope>
</reference>
<dbReference type="AlphaFoldDB" id="T1FSK2"/>
<dbReference type="CTD" id="20211799"/>
<reference evidence="2 4" key="2">
    <citation type="journal article" date="2013" name="Nature">
        <title>Insights into bilaterian evolution from three spiralian genomes.</title>
        <authorList>
            <person name="Simakov O."/>
            <person name="Marletaz F."/>
            <person name="Cho S.J."/>
            <person name="Edsinger-Gonzales E."/>
            <person name="Havlak P."/>
            <person name="Hellsten U."/>
            <person name="Kuo D.H."/>
            <person name="Larsson T."/>
            <person name="Lv J."/>
            <person name="Arendt D."/>
            <person name="Savage R."/>
            <person name="Osoegawa K."/>
            <person name="de Jong P."/>
            <person name="Grimwood J."/>
            <person name="Chapman J.A."/>
            <person name="Shapiro H."/>
            <person name="Aerts A."/>
            <person name="Otillar R.P."/>
            <person name="Terry A.Y."/>
            <person name="Boore J.L."/>
            <person name="Grigoriev I.V."/>
            <person name="Lindberg D.R."/>
            <person name="Seaver E.C."/>
            <person name="Weisblat D.A."/>
            <person name="Putnam N.H."/>
            <person name="Rokhsar D.S."/>
        </authorList>
    </citation>
    <scope>NUCLEOTIDE SEQUENCE</scope>
</reference>
<evidence type="ECO:0008006" key="5">
    <source>
        <dbReference type="Google" id="ProtNLM"/>
    </source>
</evidence>
<gene>
    <name evidence="3" type="primary">20211799</name>
    <name evidence="2" type="ORF">HELRODRAFT_191072</name>
</gene>
<dbReference type="Proteomes" id="UP000015101">
    <property type="component" value="Unassembled WGS sequence"/>
</dbReference>
<organism evidence="3 4">
    <name type="scientific">Helobdella robusta</name>
    <name type="common">Californian leech</name>
    <dbReference type="NCBI Taxonomy" id="6412"/>
    <lineage>
        <taxon>Eukaryota</taxon>
        <taxon>Metazoa</taxon>
        <taxon>Spiralia</taxon>
        <taxon>Lophotrochozoa</taxon>
        <taxon>Annelida</taxon>
        <taxon>Clitellata</taxon>
        <taxon>Hirudinea</taxon>
        <taxon>Rhynchobdellida</taxon>
        <taxon>Glossiphoniidae</taxon>
        <taxon>Helobdella</taxon>
    </lineage>
</organism>
<dbReference type="PANTHER" id="PTHR20992">
    <property type="entry name" value="AT15442P-RELATED"/>
    <property type="match status" value="1"/>
</dbReference>
<dbReference type="EMBL" id="AMQM01003553">
    <property type="status" value="NOT_ANNOTATED_CDS"/>
    <property type="molecule type" value="Genomic_DNA"/>
</dbReference>
<feature type="transmembrane region" description="Helical" evidence="1">
    <location>
        <begin position="339"/>
        <end position="363"/>
    </location>
</feature>
<dbReference type="InParanoid" id="T1FSK2"/>
<evidence type="ECO:0000313" key="4">
    <source>
        <dbReference type="Proteomes" id="UP000015101"/>
    </source>
</evidence>
<dbReference type="PANTHER" id="PTHR20992:SF9">
    <property type="entry name" value="AT15442P-RELATED"/>
    <property type="match status" value="1"/>
</dbReference>
<keyword evidence="1" id="KW-0472">Membrane</keyword>
<keyword evidence="1" id="KW-1133">Transmembrane helix</keyword>
<dbReference type="KEGG" id="hro:HELRODRAFT_191072"/>
<dbReference type="InterPro" id="IPR005240">
    <property type="entry name" value="DUF389"/>
</dbReference>
<protein>
    <recommendedName>
        <fullName evidence="5">DUF389 domain-containing protein</fullName>
    </recommendedName>
</protein>
<name>T1FSK2_HELRO</name>
<dbReference type="GeneID" id="20211799"/>